<gene>
    <name evidence="1" type="ORF">bsdtb5_08160</name>
</gene>
<sequence>MIKRYQNQEHIKNKKISARVTEKQKKEVLERAEACSMKESEYVLYSCLKDSDVPISYLISESTNLKRIELRINEKEKQVILDNAKKANMKDLSKYVRSCCLGKEIIIIEDLKEFSKELHKIGNNLNQLTMLCHQGLIVSPDISETSILLKDVYKKLVDLNHKIHK</sequence>
<name>A0A7R7EIX1_9FIRM</name>
<dbReference type="KEGG" id="ahb:bsdtb5_08160"/>
<dbReference type="EMBL" id="AP024169">
    <property type="protein sequence ID" value="BCN29521.1"/>
    <property type="molecule type" value="Genomic_DNA"/>
</dbReference>
<evidence type="ECO:0000313" key="2">
    <source>
        <dbReference type="Proteomes" id="UP000595897"/>
    </source>
</evidence>
<dbReference type="InterPro" id="IPR053842">
    <property type="entry name" value="NikA-like"/>
</dbReference>
<protein>
    <recommendedName>
        <fullName evidence="3">Bacterial mobilisation domain-containing protein</fullName>
    </recommendedName>
</protein>
<reference evidence="1 2" key="1">
    <citation type="submission" date="2020-11" db="EMBL/GenBank/DDBJ databases">
        <title>Draft genome sequencing of a Lachnospiraceae strain isolated from anoxic soil subjected to BSD treatment.</title>
        <authorList>
            <person name="Uek A."/>
            <person name="Tonouchi A."/>
        </authorList>
    </citation>
    <scope>NUCLEOTIDE SEQUENCE [LARGE SCALE GENOMIC DNA]</scope>
    <source>
        <strain evidence="1 2">TB5</strain>
    </source>
</reference>
<evidence type="ECO:0008006" key="3">
    <source>
        <dbReference type="Google" id="ProtNLM"/>
    </source>
</evidence>
<dbReference type="Pfam" id="PF21983">
    <property type="entry name" value="NikA-like"/>
    <property type="match status" value="2"/>
</dbReference>
<dbReference type="RefSeq" id="WP_271714792.1">
    <property type="nucleotide sequence ID" value="NZ_AP024169.1"/>
</dbReference>
<accession>A0A7R7EIX1</accession>
<keyword evidence="2" id="KW-1185">Reference proteome</keyword>
<dbReference type="AlphaFoldDB" id="A0A7R7EIX1"/>
<evidence type="ECO:0000313" key="1">
    <source>
        <dbReference type="EMBL" id="BCN29521.1"/>
    </source>
</evidence>
<dbReference type="Proteomes" id="UP000595897">
    <property type="component" value="Chromosome"/>
</dbReference>
<proteinExistence type="predicted"/>
<organism evidence="1 2">
    <name type="scientific">Anaeromicropila herbilytica</name>
    <dbReference type="NCBI Taxonomy" id="2785025"/>
    <lineage>
        <taxon>Bacteria</taxon>
        <taxon>Bacillati</taxon>
        <taxon>Bacillota</taxon>
        <taxon>Clostridia</taxon>
        <taxon>Lachnospirales</taxon>
        <taxon>Lachnospiraceae</taxon>
        <taxon>Anaeromicropila</taxon>
    </lineage>
</organism>